<reference evidence="1" key="1">
    <citation type="journal article" date="2022" name="bioRxiv">
        <title>Sequencing and chromosome-scale assembly of the giantPleurodeles waltlgenome.</title>
        <authorList>
            <person name="Brown T."/>
            <person name="Elewa A."/>
            <person name="Iarovenko S."/>
            <person name="Subramanian E."/>
            <person name="Araus A.J."/>
            <person name="Petzold A."/>
            <person name="Susuki M."/>
            <person name="Suzuki K.-i.T."/>
            <person name="Hayashi T."/>
            <person name="Toyoda A."/>
            <person name="Oliveira C."/>
            <person name="Osipova E."/>
            <person name="Leigh N.D."/>
            <person name="Simon A."/>
            <person name="Yun M.H."/>
        </authorList>
    </citation>
    <scope>NUCLEOTIDE SEQUENCE</scope>
    <source>
        <strain evidence="1">20211129_DDA</strain>
        <tissue evidence="1">Liver</tissue>
    </source>
</reference>
<accession>A0AAV7PSC7</accession>
<keyword evidence="2" id="KW-1185">Reference proteome</keyword>
<dbReference type="Proteomes" id="UP001066276">
    <property type="component" value="Chromosome 7"/>
</dbReference>
<name>A0AAV7PSC7_PLEWA</name>
<evidence type="ECO:0000313" key="1">
    <source>
        <dbReference type="EMBL" id="KAJ1130950.1"/>
    </source>
</evidence>
<gene>
    <name evidence="1" type="ORF">NDU88_009294</name>
</gene>
<dbReference type="EMBL" id="JANPWB010000011">
    <property type="protein sequence ID" value="KAJ1130950.1"/>
    <property type="molecule type" value="Genomic_DNA"/>
</dbReference>
<comment type="caution">
    <text evidence="1">The sequence shown here is derived from an EMBL/GenBank/DDBJ whole genome shotgun (WGS) entry which is preliminary data.</text>
</comment>
<proteinExistence type="predicted"/>
<sequence>MDNGALVTALWLDTGPELEVLAVVRSGGTLGAEGWWSVACVDYPRWGGRHLPGVSAVEHWCALGLQRVPCCGDWRRGTLRSAGVPKFGLSRWG</sequence>
<evidence type="ECO:0000313" key="2">
    <source>
        <dbReference type="Proteomes" id="UP001066276"/>
    </source>
</evidence>
<dbReference type="AlphaFoldDB" id="A0AAV7PSC7"/>
<protein>
    <submittedName>
        <fullName evidence="1">Uncharacterized protein</fullName>
    </submittedName>
</protein>
<organism evidence="1 2">
    <name type="scientific">Pleurodeles waltl</name>
    <name type="common">Iberian ribbed newt</name>
    <dbReference type="NCBI Taxonomy" id="8319"/>
    <lineage>
        <taxon>Eukaryota</taxon>
        <taxon>Metazoa</taxon>
        <taxon>Chordata</taxon>
        <taxon>Craniata</taxon>
        <taxon>Vertebrata</taxon>
        <taxon>Euteleostomi</taxon>
        <taxon>Amphibia</taxon>
        <taxon>Batrachia</taxon>
        <taxon>Caudata</taxon>
        <taxon>Salamandroidea</taxon>
        <taxon>Salamandridae</taxon>
        <taxon>Pleurodelinae</taxon>
        <taxon>Pleurodeles</taxon>
    </lineage>
</organism>